<proteinExistence type="predicted"/>
<gene>
    <name evidence="2" type="ORF">DFH08DRAFT_963196</name>
</gene>
<feature type="region of interest" description="Disordered" evidence="1">
    <location>
        <begin position="206"/>
        <end position="227"/>
    </location>
</feature>
<accession>A0AAD6ZVJ7</accession>
<dbReference type="EMBL" id="JARIHO010000025">
    <property type="protein sequence ID" value="KAJ7342444.1"/>
    <property type="molecule type" value="Genomic_DNA"/>
</dbReference>
<protein>
    <submittedName>
        <fullName evidence="2">Uncharacterized protein</fullName>
    </submittedName>
</protein>
<comment type="caution">
    <text evidence="2">The sequence shown here is derived from an EMBL/GenBank/DDBJ whole genome shotgun (WGS) entry which is preliminary data.</text>
</comment>
<name>A0AAD6ZVJ7_9AGAR</name>
<dbReference type="Proteomes" id="UP001218218">
    <property type="component" value="Unassembled WGS sequence"/>
</dbReference>
<sequence>MHNICHLRARHLAPSSPSKAHYALRFVSSFSRAVPTQYPPSASPPSSQFLSLSEAHYASRFASSSSRIMPAQHRPGTSSPPGSFSSLRQAQYLPLYSPSSSRIMPVEHDHPRTHHPRFLPRGNPSMLCITPPPLEPCPPLQDLSTHTFAPLYPPQISPSYPQSGSLHPHPQRLLRYMGMGAPRSEALDNGLPLSWLRHESGTGYPLPIGAGSYKQAEQEPWPEDRPR</sequence>
<evidence type="ECO:0000313" key="2">
    <source>
        <dbReference type="EMBL" id="KAJ7342444.1"/>
    </source>
</evidence>
<keyword evidence="3" id="KW-1185">Reference proteome</keyword>
<dbReference type="AlphaFoldDB" id="A0AAD6ZVJ7"/>
<reference evidence="2" key="1">
    <citation type="submission" date="2023-03" db="EMBL/GenBank/DDBJ databases">
        <title>Massive genome expansion in bonnet fungi (Mycena s.s.) driven by repeated elements and novel gene families across ecological guilds.</title>
        <authorList>
            <consortium name="Lawrence Berkeley National Laboratory"/>
            <person name="Harder C.B."/>
            <person name="Miyauchi S."/>
            <person name="Viragh M."/>
            <person name="Kuo A."/>
            <person name="Thoen E."/>
            <person name="Andreopoulos B."/>
            <person name="Lu D."/>
            <person name="Skrede I."/>
            <person name="Drula E."/>
            <person name="Henrissat B."/>
            <person name="Morin E."/>
            <person name="Kohler A."/>
            <person name="Barry K."/>
            <person name="LaButti K."/>
            <person name="Morin E."/>
            <person name="Salamov A."/>
            <person name="Lipzen A."/>
            <person name="Mereny Z."/>
            <person name="Hegedus B."/>
            <person name="Baldrian P."/>
            <person name="Stursova M."/>
            <person name="Weitz H."/>
            <person name="Taylor A."/>
            <person name="Grigoriev I.V."/>
            <person name="Nagy L.G."/>
            <person name="Martin F."/>
            <person name="Kauserud H."/>
        </authorList>
    </citation>
    <scope>NUCLEOTIDE SEQUENCE</scope>
    <source>
        <strain evidence="2">CBHHK002</strain>
    </source>
</reference>
<evidence type="ECO:0000313" key="3">
    <source>
        <dbReference type="Proteomes" id="UP001218218"/>
    </source>
</evidence>
<organism evidence="2 3">
    <name type="scientific">Mycena albidolilacea</name>
    <dbReference type="NCBI Taxonomy" id="1033008"/>
    <lineage>
        <taxon>Eukaryota</taxon>
        <taxon>Fungi</taxon>
        <taxon>Dikarya</taxon>
        <taxon>Basidiomycota</taxon>
        <taxon>Agaricomycotina</taxon>
        <taxon>Agaricomycetes</taxon>
        <taxon>Agaricomycetidae</taxon>
        <taxon>Agaricales</taxon>
        <taxon>Marasmiineae</taxon>
        <taxon>Mycenaceae</taxon>
        <taxon>Mycena</taxon>
    </lineage>
</organism>
<evidence type="ECO:0000256" key="1">
    <source>
        <dbReference type="SAM" id="MobiDB-lite"/>
    </source>
</evidence>